<dbReference type="CDD" id="cd24146">
    <property type="entry name" value="nat-AmDH_N_like"/>
    <property type="match status" value="1"/>
</dbReference>
<evidence type="ECO:0000313" key="3">
    <source>
        <dbReference type="Proteomes" id="UP000019141"/>
    </source>
</evidence>
<comment type="caution">
    <text evidence="2">The sequence shown here is derived from an EMBL/GenBank/DDBJ whole genome shotgun (WGS) entry which is preliminary data.</text>
</comment>
<dbReference type="AlphaFoldDB" id="W4LUR0"/>
<sequence>MKVLQIGLGPIGVAISRLLMRKPGWEIVAAVDTDVVKQGRDLGDVIGLDSPVGIDICRDIPPLGSNDVDIAFLTTVSTFTEVLPTLHTLARAGIHIIASTEELFYPHHRYPQQTQELDMIAKQHGASILGTGINPGFVMDTLALLLTGVCQDVARIAVTRVVNAAGRRPSLQKQIGVGMSPEAFAQAVEQQRVGLVGPTDSLAFLADVLKWNMDGFKERLVPVLTHKPLQAAHGQIESGQVCGVRHLIKGISNGKEVISFDLRVYLGAEQTRDTIYIEGTPTLESTLKSPDLEDVAAAGLLVNMGPLVYQARPGLLTMIDLPLPHYQR</sequence>
<protein>
    <recommendedName>
        <fullName evidence="1">2,4-diaminopentanoate dehydrogenase C-terminal domain-containing protein</fullName>
    </recommendedName>
</protein>
<dbReference type="SUPFAM" id="SSF51735">
    <property type="entry name" value="NAD(P)-binding Rossmann-fold domains"/>
    <property type="match status" value="1"/>
</dbReference>
<reference evidence="2 3" key="1">
    <citation type="journal article" date="2014" name="Nature">
        <title>An environmental bacterial taxon with a large and distinct metabolic repertoire.</title>
        <authorList>
            <person name="Wilson M.C."/>
            <person name="Mori T."/>
            <person name="Ruckert C."/>
            <person name="Uria A.R."/>
            <person name="Helf M.J."/>
            <person name="Takada K."/>
            <person name="Gernert C."/>
            <person name="Steffens U.A."/>
            <person name="Heycke N."/>
            <person name="Schmitt S."/>
            <person name="Rinke C."/>
            <person name="Helfrich E.J."/>
            <person name="Brachmann A.O."/>
            <person name="Gurgui C."/>
            <person name="Wakimoto T."/>
            <person name="Kracht M."/>
            <person name="Crusemann M."/>
            <person name="Hentschel U."/>
            <person name="Abe I."/>
            <person name="Matsunaga S."/>
            <person name="Kalinowski J."/>
            <person name="Takeyama H."/>
            <person name="Piel J."/>
        </authorList>
    </citation>
    <scope>NUCLEOTIDE SEQUENCE [LARGE SCALE GENOMIC DNA]</scope>
    <source>
        <strain evidence="3">TSY1</strain>
    </source>
</reference>
<dbReference type="EMBL" id="AZHW01000205">
    <property type="protein sequence ID" value="ETX01728.1"/>
    <property type="molecule type" value="Genomic_DNA"/>
</dbReference>
<gene>
    <name evidence="2" type="ORF">ETSY1_06175</name>
</gene>
<evidence type="ECO:0000313" key="2">
    <source>
        <dbReference type="EMBL" id="ETX01728.1"/>
    </source>
</evidence>
<organism evidence="2 3">
    <name type="scientific">Entotheonella factor</name>
    <dbReference type="NCBI Taxonomy" id="1429438"/>
    <lineage>
        <taxon>Bacteria</taxon>
        <taxon>Pseudomonadati</taxon>
        <taxon>Nitrospinota/Tectimicrobiota group</taxon>
        <taxon>Candidatus Tectimicrobiota</taxon>
        <taxon>Candidatus Entotheonellia</taxon>
        <taxon>Candidatus Entotheonellales</taxon>
        <taxon>Candidatus Entotheonellaceae</taxon>
        <taxon>Candidatus Entotheonella</taxon>
    </lineage>
</organism>
<dbReference type="Gene3D" id="3.40.50.720">
    <property type="entry name" value="NAD(P)-binding Rossmann-like Domain"/>
    <property type="match status" value="1"/>
</dbReference>
<dbReference type="Proteomes" id="UP000019141">
    <property type="component" value="Unassembled WGS sequence"/>
</dbReference>
<dbReference type="InterPro" id="IPR036291">
    <property type="entry name" value="NAD(P)-bd_dom_sf"/>
</dbReference>
<dbReference type="HOGENOM" id="CLU_050509_1_1_7"/>
<proteinExistence type="predicted"/>
<keyword evidence="3" id="KW-1185">Reference proteome</keyword>
<name>W4LUR0_ENTF1</name>
<accession>W4LUR0</accession>
<dbReference type="InterPro" id="IPR045760">
    <property type="entry name" value="DAP_DH_C"/>
</dbReference>
<evidence type="ECO:0000259" key="1">
    <source>
        <dbReference type="Pfam" id="PF19328"/>
    </source>
</evidence>
<feature type="domain" description="2,4-diaminopentanoate dehydrogenase C-terminal" evidence="1">
    <location>
        <begin position="137"/>
        <end position="325"/>
    </location>
</feature>
<dbReference type="Pfam" id="PF19328">
    <property type="entry name" value="DAP_DH_C"/>
    <property type="match status" value="1"/>
</dbReference>